<evidence type="ECO:0000256" key="3">
    <source>
        <dbReference type="ARBA" id="ARBA00022475"/>
    </source>
</evidence>
<dbReference type="GO" id="GO:0042121">
    <property type="term" value="P:alginic acid biosynthetic process"/>
    <property type="evidence" value="ECO:0007669"/>
    <property type="project" value="InterPro"/>
</dbReference>
<dbReference type="Pfam" id="PF03062">
    <property type="entry name" value="MBOAT"/>
    <property type="match status" value="1"/>
</dbReference>
<feature type="transmembrane region" description="Helical" evidence="10">
    <location>
        <begin position="357"/>
        <end position="373"/>
    </location>
</feature>
<dbReference type="PIRSF" id="PIRSF016636">
    <property type="entry name" value="AlgI_DltB"/>
    <property type="match status" value="1"/>
</dbReference>
<keyword evidence="8 9" id="KW-0012">Acyltransferase</keyword>
<keyword evidence="7 9" id="KW-0472">Membrane</keyword>
<dbReference type="GO" id="GO:0005886">
    <property type="term" value="C:plasma membrane"/>
    <property type="evidence" value="ECO:0007669"/>
    <property type="project" value="UniProtKB-SubCell"/>
</dbReference>
<gene>
    <name evidence="11" type="ORF">HLUCCA11_16080</name>
</gene>
<feature type="transmembrane region" description="Helical" evidence="10">
    <location>
        <begin position="420"/>
        <end position="440"/>
    </location>
</feature>
<dbReference type="InterPro" id="IPR004299">
    <property type="entry name" value="MBOAT_fam"/>
</dbReference>
<keyword evidence="4 9" id="KW-0808">Transferase</keyword>
<comment type="caution">
    <text evidence="11">The sequence shown here is derived from an EMBL/GenBank/DDBJ whole genome shotgun (WGS) entry which is preliminary data.</text>
</comment>
<evidence type="ECO:0000313" key="12">
    <source>
        <dbReference type="Proteomes" id="UP000050465"/>
    </source>
</evidence>
<evidence type="ECO:0000256" key="8">
    <source>
        <dbReference type="ARBA" id="ARBA00023315"/>
    </source>
</evidence>
<protein>
    <submittedName>
        <fullName evidence="11">Putative membrane protein involved in D-alanine export</fullName>
    </submittedName>
</protein>
<dbReference type="InterPro" id="IPR051085">
    <property type="entry name" value="MB_O-acyltransferase"/>
</dbReference>
<name>A0A0P8BK69_9CYAN</name>
<reference evidence="11 12" key="1">
    <citation type="submission" date="2015-09" db="EMBL/GenBank/DDBJ databases">
        <title>Identification and resolution of microdiversity through metagenomic sequencing of parallel consortia.</title>
        <authorList>
            <person name="Nelson W.C."/>
            <person name="Romine M.F."/>
            <person name="Lindemann S.R."/>
        </authorList>
    </citation>
    <scope>NUCLEOTIDE SEQUENCE [LARGE SCALE GENOMIC DNA]</scope>
    <source>
        <strain evidence="11">Ana</strain>
    </source>
</reference>
<comment type="similarity">
    <text evidence="2 9">Belongs to the membrane-bound acyltransferase family.</text>
</comment>
<dbReference type="PANTHER" id="PTHR13285">
    <property type="entry name" value="ACYLTRANSFERASE"/>
    <property type="match status" value="1"/>
</dbReference>
<comment type="subcellular location">
    <subcellularLocation>
        <location evidence="1">Cell membrane</location>
        <topology evidence="1">Multi-pass membrane protein</topology>
    </subcellularLocation>
</comment>
<accession>A0A0P8BK69</accession>
<proteinExistence type="inferred from homology"/>
<evidence type="ECO:0000256" key="10">
    <source>
        <dbReference type="SAM" id="Phobius"/>
    </source>
</evidence>
<feature type="transmembrane region" description="Helical" evidence="10">
    <location>
        <begin position="123"/>
        <end position="142"/>
    </location>
</feature>
<dbReference type="EMBL" id="LJZR01000023">
    <property type="protein sequence ID" value="KPQ34107.1"/>
    <property type="molecule type" value="Genomic_DNA"/>
</dbReference>
<evidence type="ECO:0000256" key="2">
    <source>
        <dbReference type="ARBA" id="ARBA00010323"/>
    </source>
</evidence>
<dbReference type="Proteomes" id="UP000050465">
    <property type="component" value="Unassembled WGS sequence"/>
</dbReference>
<evidence type="ECO:0000313" key="11">
    <source>
        <dbReference type="EMBL" id="KPQ34107.1"/>
    </source>
</evidence>
<dbReference type="PANTHER" id="PTHR13285:SF23">
    <property type="entry name" value="TEICHOIC ACID D-ALANYLTRANSFERASE"/>
    <property type="match status" value="1"/>
</dbReference>
<evidence type="ECO:0000256" key="6">
    <source>
        <dbReference type="ARBA" id="ARBA00022989"/>
    </source>
</evidence>
<dbReference type="InterPro" id="IPR028362">
    <property type="entry name" value="AlgI"/>
</dbReference>
<keyword evidence="5 10" id="KW-0812">Transmembrane</keyword>
<keyword evidence="3 9" id="KW-1003">Cell membrane</keyword>
<organism evidence="11 12">
    <name type="scientific">Phormidesmis priestleyi Ana</name>
    <dbReference type="NCBI Taxonomy" id="1666911"/>
    <lineage>
        <taxon>Bacteria</taxon>
        <taxon>Bacillati</taxon>
        <taxon>Cyanobacteriota</taxon>
        <taxon>Cyanophyceae</taxon>
        <taxon>Leptolyngbyales</taxon>
        <taxon>Leptolyngbyaceae</taxon>
        <taxon>Phormidesmis</taxon>
    </lineage>
</organism>
<feature type="transmembrane region" description="Helical" evidence="10">
    <location>
        <begin position="492"/>
        <end position="512"/>
    </location>
</feature>
<evidence type="ECO:0000256" key="5">
    <source>
        <dbReference type="ARBA" id="ARBA00022692"/>
    </source>
</evidence>
<dbReference type="STRING" id="1666911.HLUCCA11_16080"/>
<evidence type="ECO:0000256" key="7">
    <source>
        <dbReference type="ARBA" id="ARBA00023136"/>
    </source>
</evidence>
<evidence type="ECO:0000256" key="9">
    <source>
        <dbReference type="PIRNR" id="PIRNR016636"/>
    </source>
</evidence>
<keyword evidence="6 10" id="KW-1133">Transmembrane helix</keyword>
<dbReference type="AlphaFoldDB" id="A0A0P8BK69"/>
<evidence type="ECO:0000256" key="1">
    <source>
        <dbReference type="ARBA" id="ARBA00004651"/>
    </source>
</evidence>
<dbReference type="InterPro" id="IPR024194">
    <property type="entry name" value="Ac/AlaTfrase_AlgI/DltB"/>
</dbReference>
<feature type="transmembrane region" description="Helical" evidence="10">
    <location>
        <begin position="48"/>
        <end position="66"/>
    </location>
</feature>
<dbReference type="PATRIC" id="fig|1666911.3.peg.890"/>
<dbReference type="PIRSF" id="PIRSF500217">
    <property type="entry name" value="AlgI"/>
    <property type="match status" value="1"/>
</dbReference>
<evidence type="ECO:0000256" key="4">
    <source>
        <dbReference type="ARBA" id="ARBA00022679"/>
    </source>
</evidence>
<feature type="transmembrane region" description="Helical" evidence="10">
    <location>
        <begin position="460"/>
        <end position="480"/>
    </location>
</feature>
<dbReference type="GO" id="GO:0016746">
    <property type="term" value="F:acyltransferase activity"/>
    <property type="evidence" value="ECO:0007669"/>
    <property type="project" value="UniProtKB-KW"/>
</dbReference>
<sequence>MIFSSVEFFLFFGVVLLWLAIAQRQQTKKLFLLAASYFFYGYWDWRFTFLMLTMTLVNYYLGAVIARSRTQAVIQANYQNAYPVASQIIQPSESEPTFQSSNLQSSNLQSSNLQSNIQRTQKLALIFAIVFDLGVLGFFKYYNFFVDSANHALASVHIDSSLPQLGIILPVGISFITFQVMAYVIDIYRGDTDAADTVWDFALLTAFFPQLVAGPILKAKQFLPELNKKIVLRRENFLAGMQLFLLGLFRKIVVADRLALYVDTVFDTPQDFSSSTTWLAVFAYAIQIYCDFSGYSDMAIGIAKCLGYEIPINFNMPYLSGSITEFWRRWHISLSTWLREYIYIPLGGNRKGKLRQYLNLWLVMLLGGLWHGASWNFVAWGALHGSALVIHKFYADYVVTKIQVPIKGVPMALGRATGAAIAWALTLLFVCTTWVLFRATNFSDATIVLQKMYSWTPTGISWYATGLWIALPGLLIADYLGHLLNQGRYIQLNRFSHWFWLSFWLLGLLFLAPQNPQPFVYFQF</sequence>
<feature type="transmembrane region" description="Helical" evidence="10">
    <location>
        <begin position="162"/>
        <end position="185"/>
    </location>
</feature>